<dbReference type="RefSeq" id="WP_119654045.1">
    <property type="nucleotide sequence ID" value="NZ_JBHUOI010000070.1"/>
</dbReference>
<comment type="caution">
    <text evidence="2">The sequence shown here is derived from an EMBL/GenBank/DDBJ whole genome shotgun (WGS) entry which is preliminary data.</text>
</comment>
<keyword evidence="1" id="KW-0812">Transmembrane</keyword>
<protein>
    <submittedName>
        <fullName evidence="2">Uncharacterized protein</fullName>
    </submittedName>
</protein>
<feature type="transmembrane region" description="Helical" evidence="1">
    <location>
        <begin position="28"/>
        <end position="44"/>
    </location>
</feature>
<evidence type="ECO:0000313" key="3">
    <source>
        <dbReference type="Proteomes" id="UP000284250"/>
    </source>
</evidence>
<evidence type="ECO:0000256" key="1">
    <source>
        <dbReference type="SAM" id="Phobius"/>
    </source>
</evidence>
<feature type="transmembrane region" description="Helical" evidence="1">
    <location>
        <begin position="86"/>
        <end position="106"/>
    </location>
</feature>
<feature type="transmembrane region" description="Helical" evidence="1">
    <location>
        <begin position="56"/>
        <end position="74"/>
    </location>
</feature>
<dbReference type="AlphaFoldDB" id="A0A418R957"/>
<dbReference type="Proteomes" id="UP000284250">
    <property type="component" value="Unassembled WGS sequence"/>
</dbReference>
<organism evidence="2 3">
    <name type="scientific">Hymenobacter rubripertinctus</name>
    <dbReference type="NCBI Taxonomy" id="2029981"/>
    <lineage>
        <taxon>Bacteria</taxon>
        <taxon>Pseudomonadati</taxon>
        <taxon>Bacteroidota</taxon>
        <taxon>Cytophagia</taxon>
        <taxon>Cytophagales</taxon>
        <taxon>Hymenobacteraceae</taxon>
        <taxon>Hymenobacter</taxon>
    </lineage>
</organism>
<accession>A0A418R957</accession>
<evidence type="ECO:0000313" key="2">
    <source>
        <dbReference type="EMBL" id="RIY13814.1"/>
    </source>
</evidence>
<reference evidence="2 3" key="1">
    <citation type="submission" date="2019-01" db="EMBL/GenBank/DDBJ databases">
        <title>Hymenobacter humicola sp. nov., isolated from soils in Antarctica.</title>
        <authorList>
            <person name="Sedlacek I."/>
            <person name="Holochova P."/>
            <person name="Kralova S."/>
            <person name="Pantucek R."/>
            <person name="Stankova E."/>
            <person name="Vrbovska V."/>
            <person name="Kristofova L."/>
            <person name="Svec P."/>
            <person name="Busse H.-J."/>
        </authorList>
    </citation>
    <scope>NUCLEOTIDE SEQUENCE [LARGE SCALE GENOMIC DNA]</scope>
    <source>
        <strain evidence="2 3">CCM 8852</strain>
    </source>
</reference>
<dbReference type="EMBL" id="QYCN01000002">
    <property type="protein sequence ID" value="RIY13814.1"/>
    <property type="molecule type" value="Genomic_DNA"/>
</dbReference>
<dbReference type="OrthoDB" id="1372856at2"/>
<name>A0A418R957_9BACT</name>
<gene>
    <name evidence="2" type="ORF">D0T11_01665</name>
</gene>
<proteinExistence type="predicted"/>
<feature type="transmembrane region" description="Helical" evidence="1">
    <location>
        <begin position="118"/>
        <end position="136"/>
    </location>
</feature>
<sequence length="150" mass="16415">MRLTLALFFCALLVLANGIVDHYHAPTGIMLTPVLILSITTLMVSTRRFRTNPVSAMLMVVLFISLNDTGIKLYGGGTHDNEGQAWVHLFLLIGLLPSYSALLFVIFRQSTASVSTKIVAALLFPLLLFGYLTLFADLGMGQLNSCRYGC</sequence>
<keyword evidence="1" id="KW-1133">Transmembrane helix</keyword>
<keyword evidence="3" id="KW-1185">Reference proteome</keyword>
<keyword evidence="1" id="KW-0472">Membrane</keyword>